<dbReference type="GO" id="GO:0046872">
    <property type="term" value="F:metal ion binding"/>
    <property type="evidence" value="ECO:0007669"/>
    <property type="project" value="UniProtKB-KW"/>
</dbReference>
<evidence type="ECO:0000259" key="6">
    <source>
        <dbReference type="PROSITE" id="PS51007"/>
    </source>
</evidence>
<dbReference type="Pfam" id="PF00034">
    <property type="entry name" value="Cytochrom_C"/>
    <property type="match status" value="1"/>
</dbReference>
<dbReference type="EMBL" id="FCOE02000012">
    <property type="protein sequence ID" value="SAK72166.1"/>
    <property type="molecule type" value="Genomic_DNA"/>
</dbReference>
<dbReference type="InterPro" id="IPR009056">
    <property type="entry name" value="Cyt_c-like_dom"/>
</dbReference>
<feature type="domain" description="Cytochrome c" evidence="6">
    <location>
        <begin position="670"/>
        <end position="758"/>
    </location>
</feature>
<organism evidence="7 8">
    <name type="scientific">Caballeronia pedi</name>
    <dbReference type="NCBI Taxonomy" id="1777141"/>
    <lineage>
        <taxon>Bacteria</taxon>
        <taxon>Pseudomonadati</taxon>
        <taxon>Pseudomonadota</taxon>
        <taxon>Betaproteobacteria</taxon>
        <taxon>Burkholderiales</taxon>
        <taxon>Burkholderiaceae</taxon>
        <taxon>Caballeronia</taxon>
    </lineage>
</organism>
<feature type="domain" description="Cytochrome c" evidence="6">
    <location>
        <begin position="393"/>
        <end position="496"/>
    </location>
</feature>
<evidence type="ECO:0000313" key="7">
    <source>
        <dbReference type="EMBL" id="SAK72166.1"/>
    </source>
</evidence>
<dbReference type="InterPro" id="IPR036909">
    <property type="entry name" value="Cyt_c-like_dom_sf"/>
</dbReference>
<comment type="caution">
    <text evidence="7">The sequence shown here is derived from an EMBL/GenBank/DDBJ whole genome shotgun (WGS) entry which is preliminary data.</text>
</comment>
<keyword evidence="3 4" id="KW-0408">Iron</keyword>
<evidence type="ECO:0000256" key="5">
    <source>
        <dbReference type="SAM" id="MobiDB-lite"/>
    </source>
</evidence>
<evidence type="ECO:0000256" key="4">
    <source>
        <dbReference type="PROSITE-ProRule" id="PRU00433"/>
    </source>
</evidence>
<dbReference type="SUPFAM" id="SSF46626">
    <property type="entry name" value="Cytochrome c"/>
    <property type="match status" value="3"/>
</dbReference>
<feature type="domain" description="Cytochrome c" evidence="6">
    <location>
        <begin position="538"/>
        <end position="645"/>
    </location>
</feature>
<name>A0A158BR49_9BURK</name>
<dbReference type="GO" id="GO:0016491">
    <property type="term" value="F:oxidoreductase activity"/>
    <property type="evidence" value="ECO:0007669"/>
    <property type="project" value="InterPro"/>
</dbReference>
<sequence length="780" mass="81995">MNSKTSDSVGIADAPPHAGTAGQEPTTHRTHTYRWPAGQEACLASLEVSVDATPSGVLRSYRYRVSLDGSAGASGQGLFQPDWQPASPHSMLYRHAHASLMFDGPARALPEHAHVFARESFMDETASELALDPVELRLRHLDGDEDAGAREVVRMVTERAAWGRKARTDAGSQWLSGRGFAMDGEREGEANWSAWVVDIDVHRQTGDVAVRRVVAGYGEGSASLPVLHGVPHTLVESAVSLALGHASNARPAHDEAAASAPMSFEIAAAIGPASLSAQGKPDALPIPGAQRAAAPAVAAIANAIFDATGVRFRQPPFDSQQLQAKLAGAQPPQPVHHGVAAPRPGRIKKLLAGGGIAGFIGGLVGLACAIIPGPPEIAPIAPGSVGASTWSAATLERGRQIALAGDCAVCHTAPGGQKNAGGFALETPFGTIYSTNITPDAETGIGLWSYAAFERAMRKGIARDGTHLYPAFPYTAFAKMSEPDMLALYAYLMSQPPVKHAPPKTSLPFPMNLRPTVAGWNWLFHDDSAFRPDASKSAMWNRGKYLVDGAAHCGACHTPRNRLGAEKGGLAYLAGGEAEGWDAPALVGHRGPVPWTEKALFDYLRTGFSKEHGVAAGPMGPVVTGLSELPESDVRAIAHYITSLSPQVDEAAAASAAKKQSDGADVVSVMGLERGRQTFETACAVCHAASGGVGHLGVRPLMGLNTSVAQNRPDNLLHVLHNGIDSPATAELGYMPGFGDVYDDRQMAELAAYIRARYAPDQPAWTDLEQASAQVRHAAH</sequence>
<dbReference type="Proteomes" id="UP000054911">
    <property type="component" value="Unassembled WGS sequence"/>
</dbReference>
<protein>
    <submittedName>
        <fullName evidence="7">Gluconate 2-dehydrogenase (Acceptor)</fullName>
    </submittedName>
</protein>
<dbReference type="RefSeq" id="WP_061176332.1">
    <property type="nucleotide sequence ID" value="NZ_FCOE02000012.1"/>
</dbReference>
<dbReference type="Gene3D" id="1.10.760.10">
    <property type="entry name" value="Cytochrome c-like domain"/>
    <property type="match status" value="3"/>
</dbReference>
<dbReference type="SUPFAM" id="SSF56003">
    <property type="entry name" value="Molybdenum cofactor-binding domain"/>
    <property type="match status" value="1"/>
</dbReference>
<accession>A0A158BR49</accession>
<dbReference type="PANTHER" id="PTHR35008">
    <property type="entry name" value="BLL4482 PROTEIN-RELATED"/>
    <property type="match status" value="1"/>
</dbReference>
<dbReference type="AlphaFoldDB" id="A0A158BR49"/>
<keyword evidence="1 4" id="KW-0349">Heme</keyword>
<feature type="region of interest" description="Disordered" evidence="5">
    <location>
        <begin position="1"/>
        <end position="29"/>
    </location>
</feature>
<evidence type="ECO:0000313" key="8">
    <source>
        <dbReference type="Proteomes" id="UP000054911"/>
    </source>
</evidence>
<evidence type="ECO:0000256" key="2">
    <source>
        <dbReference type="ARBA" id="ARBA00022723"/>
    </source>
</evidence>
<dbReference type="GO" id="GO:0020037">
    <property type="term" value="F:heme binding"/>
    <property type="evidence" value="ECO:0007669"/>
    <property type="project" value="InterPro"/>
</dbReference>
<keyword evidence="2 4" id="KW-0479">Metal-binding</keyword>
<evidence type="ECO:0000256" key="1">
    <source>
        <dbReference type="ARBA" id="ARBA00022617"/>
    </source>
</evidence>
<reference evidence="7" key="1">
    <citation type="submission" date="2016-01" db="EMBL/GenBank/DDBJ databases">
        <authorList>
            <person name="Peeters C."/>
        </authorList>
    </citation>
    <scope>NUCLEOTIDE SEQUENCE [LARGE SCALE GENOMIC DNA]</scope>
    <source>
        <strain evidence="7">LMG 29323</strain>
    </source>
</reference>
<dbReference type="InterPro" id="IPR051459">
    <property type="entry name" value="Cytochrome_c-type_DH"/>
</dbReference>
<gene>
    <name evidence="7" type="ORF">AWB80_03927</name>
</gene>
<dbReference type="Pfam" id="PF13442">
    <property type="entry name" value="Cytochrome_CBB3"/>
    <property type="match status" value="1"/>
</dbReference>
<dbReference type="OrthoDB" id="9809720at2"/>
<dbReference type="InterPro" id="IPR037165">
    <property type="entry name" value="AldOxase/xan_DH_Mopterin-bd_sf"/>
</dbReference>
<dbReference type="Gene3D" id="3.30.365.10">
    <property type="entry name" value="Aldehyde oxidase/xanthine dehydrogenase, molybdopterin binding domain"/>
    <property type="match status" value="1"/>
</dbReference>
<dbReference type="STRING" id="1777141.AWB80_03927"/>
<proteinExistence type="predicted"/>
<evidence type="ECO:0000256" key="3">
    <source>
        <dbReference type="ARBA" id="ARBA00023004"/>
    </source>
</evidence>
<dbReference type="GO" id="GO:0009055">
    <property type="term" value="F:electron transfer activity"/>
    <property type="evidence" value="ECO:0007669"/>
    <property type="project" value="InterPro"/>
</dbReference>
<dbReference type="PROSITE" id="PS51007">
    <property type="entry name" value="CYTC"/>
    <property type="match status" value="3"/>
</dbReference>
<keyword evidence="8" id="KW-1185">Reference proteome</keyword>
<dbReference type="PANTHER" id="PTHR35008:SF8">
    <property type="entry name" value="ALCOHOL DEHYDROGENASE CYTOCHROME C SUBUNIT"/>
    <property type="match status" value="1"/>
</dbReference>